<organism evidence="1 2">
    <name type="scientific">Holotrichia oblita</name>
    <name type="common">Chafer beetle</name>
    <dbReference type="NCBI Taxonomy" id="644536"/>
    <lineage>
        <taxon>Eukaryota</taxon>
        <taxon>Metazoa</taxon>
        <taxon>Ecdysozoa</taxon>
        <taxon>Arthropoda</taxon>
        <taxon>Hexapoda</taxon>
        <taxon>Insecta</taxon>
        <taxon>Pterygota</taxon>
        <taxon>Neoptera</taxon>
        <taxon>Endopterygota</taxon>
        <taxon>Coleoptera</taxon>
        <taxon>Polyphaga</taxon>
        <taxon>Scarabaeiformia</taxon>
        <taxon>Scarabaeidae</taxon>
        <taxon>Melolonthinae</taxon>
        <taxon>Holotrichia</taxon>
    </lineage>
</organism>
<dbReference type="EMBL" id="CM043020">
    <property type="protein sequence ID" value="KAI4458991.1"/>
    <property type="molecule type" value="Genomic_DNA"/>
</dbReference>
<evidence type="ECO:0000313" key="2">
    <source>
        <dbReference type="Proteomes" id="UP001056778"/>
    </source>
</evidence>
<reference evidence="1" key="1">
    <citation type="submission" date="2022-04" db="EMBL/GenBank/DDBJ databases">
        <title>Chromosome-scale genome assembly of Holotrichia oblita Faldermann.</title>
        <authorList>
            <person name="Rongchong L."/>
        </authorList>
    </citation>
    <scope>NUCLEOTIDE SEQUENCE</scope>
    <source>
        <strain evidence="1">81SQS9</strain>
    </source>
</reference>
<proteinExistence type="predicted"/>
<sequence length="159" mass="17526">MALHVPKAPGFSSMLKDGARVSYKLFFSGLEEAVFRNINACKEFAHSVRSAYGPNGMNKMVINHLEKHFVTSDAATIMRELDIEHPAAKLMILASEMQDAEVGDGRISFLILAGPYSAAEELLRLGVTPGEVAEGYEKGLEKCLELLLKSQYVMKSRFS</sequence>
<accession>A0ACB9SWT6</accession>
<protein>
    <submittedName>
        <fullName evidence="1">Chaperonin</fullName>
    </submittedName>
</protein>
<gene>
    <name evidence="1" type="ORF">MML48_6g00021156</name>
</gene>
<dbReference type="Proteomes" id="UP001056778">
    <property type="component" value="Chromosome 6"/>
</dbReference>
<keyword evidence="2" id="KW-1185">Reference proteome</keyword>
<comment type="caution">
    <text evidence="1">The sequence shown here is derived from an EMBL/GenBank/DDBJ whole genome shotgun (WGS) entry which is preliminary data.</text>
</comment>
<name>A0ACB9SWT6_HOLOL</name>
<evidence type="ECO:0000313" key="1">
    <source>
        <dbReference type="EMBL" id="KAI4458991.1"/>
    </source>
</evidence>